<dbReference type="RefSeq" id="XP_036672242.3">
    <property type="nucleotide sequence ID" value="XM_036816347.3"/>
</dbReference>
<dbReference type="GO" id="GO:0050661">
    <property type="term" value="F:NADP binding"/>
    <property type="evidence" value="ECO:0007669"/>
    <property type="project" value="InterPro"/>
</dbReference>
<dbReference type="AlphaFoldDB" id="A0AB40A619"/>
<evidence type="ECO:0000256" key="5">
    <source>
        <dbReference type="ARBA" id="ARBA00020444"/>
    </source>
</evidence>
<evidence type="ECO:0000256" key="10">
    <source>
        <dbReference type="ARBA" id="ARBA00047696"/>
    </source>
</evidence>
<sequence length="534" mass="61915">MIPIDPHNEMAYSFVVFGASGGLAKQKVFPALWALYRENRLPQGTKIFTFCRSPLQTKAYRLQVLPYMDLDKNRDPKKYNLFWTNVHCLQGEYDKPEHYAALTEAMVRQEAKHNQVRANRIFYLALPPVVFDQVTLNASRKCSSPTGWTRIIVEKPFARDDVSYRVFQASLCNSFRESQIYLMDHLLSRQVMQNFFALRYSNHLWGETLNNRHVAAVMISVKSDLPVPASRADYFNHMGIIRDLMTNYMIQVVAMLAMDQPYANTADDLRVERLKVLRQVLTPNMGDVVLAQYRNNRREEDPAKCGYTEHSYIPKDSFTPTFALLVLHINNRRWSGVPFILRAGKALNDSKSEVRIQYKPVDCDSFHSDSADVRNELVLRSFPTEEVFMRMRLKRHGEDLCLRESEINLRVDDRGPKGIQGLPGFLLNVFQGDQTLFMRTDEQCEIWRIFSPILNSIDSDRPRPLHYDFGSRGPLLAYRKAERAGFVFFASDEWHQSKETLEYTVKRSKQLIGPYTALKPVREPRSKRTSKLSS</sequence>
<evidence type="ECO:0000259" key="12">
    <source>
        <dbReference type="Pfam" id="PF02781"/>
    </source>
</evidence>
<evidence type="ECO:0000256" key="3">
    <source>
        <dbReference type="ARBA" id="ARBA00004937"/>
    </source>
</evidence>
<gene>
    <name evidence="14" type="primary">LOC108007425</name>
</gene>
<evidence type="ECO:0000256" key="7">
    <source>
        <dbReference type="ARBA" id="ARBA00022857"/>
    </source>
</evidence>
<dbReference type="PANTHER" id="PTHR23429:SF0">
    <property type="entry name" value="GLUCOSE-6-PHOSPHATE 1-DEHYDROGENASE"/>
    <property type="match status" value="1"/>
</dbReference>
<dbReference type="InterPro" id="IPR022675">
    <property type="entry name" value="G6P_DH_C"/>
</dbReference>
<dbReference type="Proteomes" id="UP001652628">
    <property type="component" value="Chromosome 3"/>
</dbReference>
<dbReference type="GO" id="GO:0006006">
    <property type="term" value="P:glucose metabolic process"/>
    <property type="evidence" value="ECO:0007669"/>
    <property type="project" value="UniProtKB-KW"/>
</dbReference>
<dbReference type="GO" id="GO:0004345">
    <property type="term" value="F:glucose-6-phosphate dehydrogenase activity"/>
    <property type="evidence" value="ECO:0007669"/>
    <property type="project" value="UniProtKB-EC"/>
</dbReference>
<dbReference type="GO" id="GO:0005829">
    <property type="term" value="C:cytosol"/>
    <property type="evidence" value="ECO:0007669"/>
    <property type="project" value="UniProtKB-SubCell"/>
</dbReference>
<keyword evidence="9" id="KW-0119">Carbohydrate metabolism</keyword>
<name>A0AB40A619_DROSZ</name>
<keyword evidence="7" id="KW-0521">NADP</keyword>
<evidence type="ECO:0000256" key="9">
    <source>
        <dbReference type="ARBA" id="ARBA00023277"/>
    </source>
</evidence>
<keyword evidence="13" id="KW-1185">Reference proteome</keyword>
<dbReference type="InterPro" id="IPR022674">
    <property type="entry name" value="G6P_DH_NAD-bd"/>
</dbReference>
<reference evidence="14" key="1">
    <citation type="submission" date="2025-08" db="UniProtKB">
        <authorList>
            <consortium name="RefSeq"/>
        </authorList>
    </citation>
    <scope>IDENTIFICATION</scope>
</reference>
<comment type="pathway">
    <text evidence="3">Carbohydrate degradation; pentose phosphate pathway; D-ribulose 5-phosphate from D-glucose 6-phosphate (oxidative stage): step 1/3.</text>
</comment>
<evidence type="ECO:0000313" key="14">
    <source>
        <dbReference type="RefSeq" id="XP_036672242.3"/>
    </source>
</evidence>
<dbReference type="GeneID" id="108007425"/>
<proteinExistence type="predicted"/>
<evidence type="ECO:0000256" key="8">
    <source>
        <dbReference type="ARBA" id="ARBA00023002"/>
    </source>
</evidence>
<keyword evidence="8" id="KW-0560">Oxidoreductase</keyword>
<dbReference type="PANTHER" id="PTHR23429">
    <property type="entry name" value="GLUCOSE-6-PHOSPHATE 1-DEHYDROGENASE G6PD"/>
    <property type="match status" value="1"/>
</dbReference>
<keyword evidence="6" id="KW-0313">Glucose metabolism</keyword>
<evidence type="ECO:0000313" key="13">
    <source>
        <dbReference type="Proteomes" id="UP001652628"/>
    </source>
</evidence>
<dbReference type="Gene3D" id="3.40.50.720">
    <property type="entry name" value="NAD(P)-binding Rossmann-like Domain"/>
    <property type="match status" value="1"/>
</dbReference>
<feature type="domain" description="Glucose-6-phosphate dehydrogenase NAD-binding" evidence="11">
    <location>
        <begin position="15"/>
        <end position="194"/>
    </location>
</feature>
<dbReference type="Pfam" id="PF02781">
    <property type="entry name" value="G6PD_C"/>
    <property type="match status" value="1"/>
</dbReference>
<dbReference type="SUPFAM" id="SSF55347">
    <property type="entry name" value="Glyceraldehyde-3-phosphate dehydrogenase-like, C-terminal domain"/>
    <property type="match status" value="1"/>
</dbReference>
<comment type="subcellular location">
    <subcellularLocation>
        <location evidence="2">Cytoplasm</location>
        <location evidence="2">Cytosol</location>
    </subcellularLocation>
</comment>
<evidence type="ECO:0000256" key="1">
    <source>
        <dbReference type="ARBA" id="ARBA00002914"/>
    </source>
</evidence>
<dbReference type="InterPro" id="IPR001282">
    <property type="entry name" value="G6P_DH"/>
</dbReference>
<accession>A0AB40A619</accession>
<dbReference type="Pfam" id="PF00479">
    <property type="entry name" value="G6PD_N"/>
    <property type="match status" value="1"/>
</dbReference>
<dbReference type="SUPFAM" id="SSF51735">
    <property type="entry name" value="NAD(P)-binding Rossmann-fold domains"/>
    <property type="match status" value="1"/>
</dbReference>
<evidence type="ECO:0000256" key="2">
    <source>
        <dbReference type="ARBA" id="ARBA00004514"/>
    </source>
</evidence>
<dbReference type="GO" id="GO:0009051">
    <property type="term" value="P:pentose-phosphate shunt, oxidative branch"/>
    <property type="evidence" value="ECO:0007669"/>
    <property type="project" value="TreeGrafter"/>
</dbReference>
<feature type="domain" description="Glucose-6-phosphate dehydrogenase C-terminal" evidence="12">
    <location>
        <begin position="197"/>
        <end position="485"/>
    </location>
</feature>
<comment type="catalytic activity">
    <reaction evidence="10">
        <text>D-glucose 6-phosphate + NADP(+) = 6-phospho-D-glucono-1,5-lactone + NADPH + H(+)</text>
        <dbReference type="Rhea" id="RHEA:15841"/>
        <dbReference type="ChEBI" id="CHEBI:15378"/>
        <dbReference type="ChEBI" id="CHEBI:57783"/>
        <dbReference type="ChEBI" id="CHEBI:57955"/>
        <dbReference type="ChEBI" id="CHEBI:58349"/>
        <dbReference type="ChEBI" id="CHEBI:61548"/>
        <dbReference type="EC" id="1.1.1.49"/>
    </reaction>
    <physiologicalReaction direction="left-to-right" evidence="10">
        <dbReference type="Rhea" id="RHEA:15842"/>
    </physiologicalReaction>
</comment>
<organism evidence="13 14">
    <name type="scientific">Drosophila suzukii</name>
    <name type="common">Spotted-wing drosophila fruit fly</name>
    <dbReference type="NCBI Taxonomy" id="28584"/>
    <lineage>
        <taxon>Eukaryota</taxon>
        <taxon>Metazoa</taxon>
        <taxon>Ecdysozoa</taxon>
        <taxon>Arthropoda</taxon>
        <taxon>Hexapoda</taxon>
        <taxon>Insecta</taxon>
        <taxon>Pterygota</taxon>
        <taxon>Neoptera</taxon>
        <taxon>Endopterygota</taxon>
        <taxon>Diptera</taxon>
        <taxon>Brachycera</taxon>
        <taxon>Muscomorpha</taxon>
        <taxon>Ephydroidea</taxon>
        <taxon>Drosophilidae</taxon>
        <taxon>Drosophila</taxon>
        <taxon>Sophophora</taxon>
    </lineage>
</organism>
<dbReference type="PIRSF" id="PIRSF000110">
    <property type="entry name" value="G6PD"/>
    <property type="match status" value="1"/>
</dbReference>
<evidence type="ECO:0000256" key="4">
    <source>
        <dbReference type="ARBA" id="ARBA00013019"/>
    </source>
</evidence>
<dbReference type="PRINTS" id="PR00079">
    <property type="entry name" value="G6PDHDRGNASE"/>
</dbReference>
<protein>
    <recommendedName>
        <fullName evidence="5">Glucose-6-phosphate 1-dehydrogenase</fullName>
        <ecNumber evidence="4">1.1.1.49</ecNumber>
    </recommendedName>
</protein>
<dbReference type="Gene3D" id="3.30.360.10">
    <property type="entry name" value="Dihydrodipicolinate Reductase, domain 2"/>
    <property type="match status" value="1"/>
</dbReference>
<comment type="function">
    <text evidence="1">Cytosolic glucose-6-phosphate dehydrogenase that catalyzes the first and rate-limiting step of the oxidative branch within the pentose phosphate pathway/shunt, an alternative route to glycolysis for the dissimilation of carbohydrates and a major source of reducing power and metabolic intermediates for fatty acid and nucleic acid biosynthetic processes.</text>
</comment>
<dbReference type="EC" id="1.1.1.49" evidence="4"/>
<evidence type="ECO:0000256" key="6">
    <source>
        <dbReference type="ARBA" id="ARBA00022526"/>
    </source>
</evidence>
<evidence type="ECO:0000259" key="11">
    <source>
        <dbReference type="Pfam" id="PF00479"/>
    </source>
</evidence>
<dbReference type="InterPro" id="IPR036291">
    <property type="entry name" value="NAD(P)-bd_dom_sf"/>
</dbReference>